<dbReference type="GO" id="GO:0005886">
    <property type="term" value="C:plasma membrane"/>
    <property type="evidence" value="ECO:0007669"/>
    <property type="project" value="UniProtKB-SubCell"/>
</dbReference>
<dbReference type="NCBIfam" id="TIGR01007">
    <property type="entry name" value="eps_fam"/>
    <property type="match status" value="1"/>
</dbReference>
<dbReference type="Pfam" id="PF10609">
    <property type="entry name" value="ParA"/>
    <property type="match status" value="1"/>
</dbReference>
<dbReference type="CDD" id="cd05387">
    <property type="entry name" value="BY-kinase"/>
    <property type="match status" value="1"/>
</dbReference>
<keyword evidence="4" id="KW-0812">Transmembrane</keyword>
<comment type="similarity">
    <text evidence="2">Belongs to the CpsC/CapA family.</text>
</comment>
<evidence type="ECO:0000256" key="1">
    <source>
        <dbReference type="ARBA" id="ARBA00004651"/>
    </source>
</evidence>
<evidence type="ECO:0000256" key="8">
    <source>
        <dbReference type="ARBA" id="ARBA00023136"/>
    </source>
</evidence>
<dbReference type="Pfam" id="PF13807">
    <property type="entry name" value="GNVR"/>
    <property type="match status" value="1"/>
</dbReference>
<evidence type="ECO:0000256" key="4">
    <source>
        <dbReference type="ARBA" id="ARBA00022692"/>
    </source>
</evidence>
<dbReference type="InterPro" id="IPR003856">
    <property type="entry name" value="LPS_length_determ_N"/>
</dbReference>
<proteinExistence type="inferred from homology"/>
<dbReference type="PANTHER" id="PTHR32309:SF13">
    <property type="entry name" value="FERRIC ENTEROBACTIN TRANSPORT PROTEIN FEPE"/>
    <property type="match status" value="1"/>
</dbReference>
<evidence type="ECO:0000259" key="10">
    <source>
        <dbReference type="Pfam" id="PF02706"/>
    </source>
</evidence>
<dbReference type="AlphaFoldDB" id="A0A9E3H7W9"/>
<sequence length="714" mass="78322">MEKGLSSLLFILKRRTLPALATFAAVIGGAIAYLQITPRLYETSTRLILDQKRVSVSELGRDLTQLSPGTPGGSNPLADQAELIKSQRVLQKALAKVSAESGFSPPGNELTVEQLSQNLKVKIVPATNILEVSYLNKNPTLATKVVNAISQAMVEDNTQVIRQEAANVRKFLEKKVPDARKRVEEAEQKENKYRQSSGIVSFDEQTKSLVNSLATLEEQENTLVAQLQELRSKEASLRQVTDAKALNQAYAAVRGGQDEELKALRNKLAEIETKLIQARLYLTESHPTVINLLGQRNGLRGLYLQGLARVSPGNTSISSSSVAGDKISQDLTSQLIVNDVERLAIENKFRSVQANRANLQTRLAQLPIKQQQLTPLTRKREEAVESLKLLQSKLEEARIAEAQLVGNIQIIEAAQPPKEPSLPNKKAILAIATVFGTALATGIVLLLELMDHTLKDASEAEELLKLPLLGVLPRLPTHAIALESSGQFLDHVGLVEPYRTLFKNLEFRSNEPLRSIVVSSSITGEGKSVVASHLAVISAMLSRRTLLIDADLRRPVLHTLFNLAPQPGITDVIDSQRSLEETVQRTHIANLCVLTCGDLYGHPSHLLESEVMKSLITEAIRQYDCVIIDTPPLSACADAQTLGRQSDGILLVTRPNFTIKEVLQRAVSELTHNQIPIMGVVVNGITQQTERYYRYPVNGYRSLLSKGLSQGSSA</sequence>
<evidence type="ECO:0000256" key="7">
    <source>
        <dbReference type="ARBA" id="ARBA00022989"/>
    </source>
</evidence>
<evidence type="ECO:0000256" key="6">
    <source>
        <dbReference type="ARBA" id="ARBA00022840"/>
    </source>
</evidence>
<feature type="domain" description="Tyrosine-protein kinase G-rich" evidence="11">
    <location>
        <begin position="370"/>
        <end position="446"/>
    </location>
</feature>
<dbReference type="InterPro" id="IPR027417">
    <property type="entry name" value="P-loop_NTPase"/>
</dbReference>
<organism evidence="12 13">
    <name type="scientific">Pelatocladus maniniholoensis HA4357-MV3</name>
    <dbReference type="NCBI Taxonomy" id="1117104"/>
    <lineage>
        <taxon>Bacteria</taxon>
        <taxon>Bacillati</taxon>
        <taxon>Cyanobacteriota</taxon>
        <taxon>Cyanophyceae</taxon>
        <taxon>Nostocales</taxon>
        <taxon>Nostocaceae</taxon>
        <taxon>Pelatocladus</taxon>
    </lineage>
</organism>
<dbReference type="Proteomes" id="UP000813215">
    <property type="component" value="Unassembled WGS sequence"/>
</dbReference>
<evidence type="ECO:0000313" key="13">
    <source>
        <dbReference type="Proteomes" id="UP000813215"/>
    </source>
</evidence>
<name>A0A9E3H7W9_9NOST</name>
<evidence type="ECO:0000256" key="2">
    <source>
        <dbReference type="ARBA" id="ARBA00006683"/>
    </source>
</evidence>
<keyword evidence="9" id="KW-0175">Coiled coil</keyword>
<dbReference type="GO" id="GO:0004713">
    <property type="term" value="F:protein tyrosine kinase activity"/>
    <property type="evidence" value="ECO:0007669"/>
    <property type="project" value="TreeGrafter"/>
</dbReference>
<dbReference type="InterPro" id="IPR050445">
    <property type="entry name" value="Bact_polysacc_biosynth/exp"/>
</dbReference>
<gene>
    <name evidence="12" type="ORF">KME28_11910</name>
</gene>
<dbReference type="PANTHER" id="PTHR32309">
    <property type="entry name" value="TYROSINE-PROTEIN KINASE"/>
    <property type="match status" value="1"/>
</dbReference>
<dbReference type="Gene3D" id="3.40.50.300">
    <property type="entry name" value="P-loop containing nucleotide triphosphate hydrolases"/>
    <property type="match status" value="1"/>
</dbReference>
<dbReference type="InterPro" id="IPR033756">
    <property type="entry name" value="YlxH/NBP35"/>
</dbReference>
<dbReference type="InterPro" id="IPR005702">
    <property type="entry name" value="Wzc-like_C"/>
</dbReference>
<reference evidence="12" key="2">
    <citation type="journal article" date="2022" name="Microbiol. Resour. Announc.">
        <title>Metagenome Sequencing to Explore Phylogenomics of Terrestrial Cyanobacteria.</title>
        <authorList>
            <person name="Ward R.D."/>
            <person name="Stajich J.E."/>
            <person name="Johansen J.R."/>
            <person name="Huntemann M."/>
            <person name="Clum A."/>
            <person name="Foster B."/>
            <person name="Foster B."/>
            <person name="Roux S."/>
            <person name="Palaniappan K."/>
            <person name="Varghese N."/>
            <person name="Mukherjee S."/>
            <person name="Reddy T.B.K."/>
            <person name="Daum C."/>
            <person name="Copeland A."/>
            <person name="Chen I.A."/>
            <person name="Ivanova N.N."/>
            <person name="Kyrpides N.C."/>
            <person name="Shapiro N."/>
            <person name="Eloe-Fadrosh E.A."/>
            <person name="Pietrasiak N."/>
        </authorList>
    </citation>
    <scope>NUCLEOTIDE SEQUENCE</scope>
    <source>
        <strain evidence="12">HA4357-MV3</strain>
    </source>
</reference>
<dbReference type="EMBL" id="JAHHHW010000085">
    <property type="protein sequence ID" value="MBW4432408.1"/>
    <property type="molecule type" value="Genomic_DNA"/>
</dbReference>
<keyword evidence="7" id="KW-1133">Transmembrane helix</keyword>
<comment type="caution">
    <text evidence="12">The sequence shown here is derived from an EMBL/GenBank/DDBJ whole genome shotgun (WGS) entry which is preliminary data.</text>
</comment>
<keyword evidence="8" id="KW-0472">Membrane</keyword>
<evidence type="ECO:0000256" key="3">
    <source>
        <dbReference type="ARBA" id="ARBA00022475"/>
    </source>
</evidence>
<keyword evidence="6" id="KW-0067">ATP-binding</keyword>
<accession>A0A9E3H7W9</accession>
<evidence type="ECO:0000256" key="5">
    <source>
        <dbReference type="ARBA" id="ARBA00022741"/>
    </source>
</evidence>
<keyword evidence="5" id="KW-0547">Nucleotide-binding</keyword>
<dbReference type="GO" id="GO:0005524">
    <property type="term" value="F:ATP binding"/>
    <property type="evidence" value="ECO:0007669"/>
    <property type="project" value="UniProtKB-KW"/>
</dbReference>
<feature type="domain" description="Polysaccharide chain length determinant N-terminal" evidence="10">
    <location>
        <begin position="5"/>
        <end position="96"/>
    </location>
</feature>
<protein>
    <submittedName>
        <fullName evidence="12">Polysaccharide biosynthesis tyrosine autokinase</fullName>
    </submittedName>
</protein>
<dbReference type="Pfam" id="PF02706">
    <property type="entry name" value="Wzz"/>
    <property type="match status" value="1"/>
</dbReference>
<reference evidence="12" key="1">
    <citation type="submission" date="2021-05" db="EMBL/GenBank/DDBJ databases">
        <authorList>
            <person name="Pietrasiak N."/>
            <person name="Ward R."/>
            <person name="Stajich J.E."/>
            <person name="Kurbessoian T."/>
        </authorList>
    </citation>
    <scope>NUCLEOTIDE SEQUENCE</scope>
    <source>
        <strain evidence="12">HA4357-MV3</strain>
    </source>
</reference>
<dbReference type="InterPro" id="IPR032807">
    <property type="entry name" value="GNVR"/>
</dbReference>
<evidence type="ECO:0000313" key="12">
    <source>
        <dbReference type="EMBL" id="MBW4432408.1"/>
    </source>
</evidence>
<feature type="coiled-coil region" evidence="9">
    <location>
        <begin position="169"/>
        <end position="281"/>
    </location>
</feature>
<dbReference type="SUPFAM" id="SSF52540">
    <property type="entry name" value="P-loop containing nucleoside triphosphate hydrolases"/>
    <property type="match status" value="1"/>
</dbReference>
<keyword evidence="3" id="KW-1003">Cell membrane</keyword>
<comment type="subcellular location">
    <subcellularLocation>
        <location evidence="1">Cell membrane</location>
        <topology evidence="1">Multi-pass membrane protein</topology>
    </subcellularLocation>
</comment>
<evidence type="ECO:0000256" key="9">
    <source>
        <dbReference type="SAM" id="Coils"/>
    </source>
</evidence>
<evidence type="ECO:0000259" key="11">
    <source>
        <dbReference type="Pfam" id="PF13807"/>
    </source>
</evidence>